<dbReference type="FunFam" id="2.40.30.10:FF:000001">
    <property type="entry name" value="Elongation factor Tu"/>
    <property type="match status" value="1"/>
</dbReference>
<dbReference type="Pfam" id="PF03144">
    <property type="entry name" value="GTP_EFTU_D2"/>
    <property type="match status" value="1"/>
</dbReference>
<dbReference type="EMBL" id="PFMD01000051">
    <property type="protein sequence ID" value="PIY96361.1"/>
    <property type="molecule type" value="Genomic_DNA"/>
</dbReference>
<keyword evidence="4 7" id="KW-0648">Protein biosynthesis</keyword>
<dbReference type="GO" id="GO:0005829">
    <property type="term" value="C:cytosol"/>
    <property type="evidence" value="ECO:0007669"/>
    <property type="project" value="TreeGrafter"/>
</dbReference>
<dbReference type="FunFam" id="3.40.50.300:FF:000003">
    <property type="entry name" value="Elongation factor Tu"/>
    <property type="match status" value="1"/>
</dbReference>
<dbReference type="NCBIfam" id="TIGR00231">
    <property type="entry name" value="small_GTP"/>
    <property type="match status" value="1"/>
</dbReference>
<evidence type="ECO:0000259" key="8">
    <source>
        <dbReference type="PROSITE" id="PS51722"/>
    </source>
</evidence>
<dbReference type="InterPro" id="IPR005225">
    <property type="entry name" value="Small_GTP-bd"/>
</dbReference>
<keyword evidence="7" id="KW-0378">Hydrolase</keyword>
<dbReference type="AlphaFoldDB" id="A0A2M7RIS4"/>
<keyword evidence="3 7" id="KW-0251">Elongation factor</keyword>
<protein>
    <recommendedName>
        <fullName evidence="6 7">Elongation factor Tu</fullName>
        <shortName evidence="7">EF-Tu</shortName>
        <ecNumber evidence="7">3.6.5.3</ecNumber>
    </recommendedName>
</protein>
<dbReference type="Pfam" id="PF03143">
    <property type="entry name" value="GTP_EFTU_D3"/>
    <property type="match status" value="1"/>
</dbReference>
<dbReference type="PANTHER" id="PTHR43721">
    <property type="entry name" value="ELONGATION FACTOR TU-RELATED"/>
    <property type="match status" value="1"/>
</dbReference>
<organism evidence="9 10">
    <name type="scientific">Candidatus Kerfeldbacteria bacterium CG_4_10_14_0_8_um_filter_42_10</name>
    <dbReference type="NCBI Taxonomy" id="2014248"/>
    <lineage>
        <taxon>Bacteria</taxon>
        <taxon>Candidatus Kerfeldiibacteriota</taxon>
    </lineage>
</organism>
<dbReference type="SUPFAM" id="SSF50447">
    <property type="entry name" value="Translation proteins"/>
    <property type="match status" value="1"/>
</dbReference>
<dbReference type="GO" id="GO:0005525">
    <property type="term" value="F:GTP binding"/>
    <property type="evidence" value="ECO:0007669"/>
    <property type="project" value="UniProtKB-UniRule"/>
</dbReference>
<dbReference type="InterPro" id="IPR041709">
    <property type="entry name" value="EF-Tu_GTP-bd"/>
</dbReference>
<dbReference type="GO" id="GO:0003746">
    <property type="term" value="F:translation elongation factor activity"/>
    <property type="evidence" value="ECO:0007669"/>
    <property type="project" value="UniProtKB-UniRule"/>
</dbReference>
<dbReference type="InterPro" id="IPR000795">
    <property type="entry name" value="T_Tr_GTP-bd_dom"/>
</dbReference>
<dbReference type="InterPro" id="IPR004161">
    <property type="entry name" value="EFTu-like_2"/>
</dbReference>
<dbReference type="CDD" id="cd01884">
    <property type="entry name" value="EF_Tu"/>
    <property type="match status" value="1"/>
</dbReference>
<keyword evidence="5 7" id="KW-0342">GTP-binding</keyword>
<evidence type="ECO:0000256" key="2">
    <source>
        <dbReference type="ARBA" id="ARBA00022741"/>
    </source>
</evidence>
<evidence type="ECO:0000313" key="10">
    <source>
        <dbReference type="Proteomes" id="UP000230779"/>
    </source>
</evidence>
<dbReference type="EC" id="3.6.5.3" evidence="7"/>
<dbReference type="Proteomes" id="UP000230779">
    <property type="component" value="Unassembled WGS sequence"/>
</dbReference>
<evidence type="ECO:0000256" key="4">
    <source>
        <dbReference type="ARBA" id="ARBA00022917"/>
    </source>
</evidence>
<name>A0A2M7RIS4_9BACT</name>
<evidence type="ECO:0000256" key="7">
    <source>
        <dbReference type="HAMAP-Rule" id="MF_00118"/>
    </source>
</evidence>
<gene>
    <name evidence="7 9" type="primary">tuf</name>
    <name evidence="9" type="ORF">COY66_04420</name>
</gene>
<dbReference type="NCBIfam" id="NF000766">
    <property type="entry name" value="PRK00049.1"/>
    <property type="match status" value="1"/>
</dbReference>
<evidence type="ECO:0000256" key="6">
    <source>
        <dbReference type="ARBA" id="ARBA00029554"/>
    </source>
</evidence>
<dbReference type="InterPro" id="IPR027417">
    <property type="entry name" value="P-loop_NTPase"/>
</dbReference>
<dbReference type="InterPro" id="IPR009000">
    <property type="entry name" value="Transl_B-barrel_sf"/>
</dbReference>
<dbReference type="PROSITE" id="PS00301">
    <property type="entry name" value="G_TR_1"/>
    <property type="match status" value="1"/>
</dbReference>
<sequence>MAEKFDRSKPHVNVGTIGHVDHGKTTLTAAILKYLIGQGKKAQDKSVDQIDNAPEERERGITIATAHVEYETDKRHYAHVDCPGHADYIKNMITGAAQMDGAILVVSAADGPMPQTREHILLARQVGVPYIVVFLNKVDQVDDKELIDLVEVEIKDLLNKYEFPGDQIPIIKGSALKALENPTDPEATKCMQELLDAIDSYIPDPTRDVDKDFLMPIEDIFSIEGRGTVVTGKIERGAVKLNDEVEIVGVKDTQKTIVTGIEMFNKQLDEGRAGDNAGILLRGTKKDEVERGQVLAKPGTITPHTEFDGEVYILTKEEGGRHTPFAKGYKPQFYIRTTDVTGEIELAAGTEMVMPGDTVTFKIKLIVPIALEEKQRFAIREGGHTVGAGVVTKITK</sequence>
<dbReference type="Gene3D" id="2.40.30.10">
    <property type="entry name" value="Translation factors"/>
    <property type="match status" value="2"/>
</dbReference>
<dbReference type="GO" id="GO:0003924">
    <property type="term" value="F:GTPase activity"/>
    <property type="evidence" value="ECO:0007669"/>
    <property type="project" value="UniProtKB-UniRule"/>
</dbReference>
<comment type="subunit">
    <text evidence="7">Monomer.</text>
</comment>
<evidence type="ECO:0000256" key="3">
    <source>
        <dbReference type="ARBA" id="ARBA00022768"/>
    </source>
</evidence>
<dbReference type="PANTHER" id="PTHR43721:SF22">
    <property type="entry name" value="ELONGATION FACTOR TU, MITOCHONDRIAL"/>
    <property type="match status" value="1"/>
</dbReference>
<comment type="function">
    <text evidence="7">GTP hydrolase that promotes the GTP-dependent binding of aminoacyl-tRNA to the A-site of ribosomes during protein biosynthesis.</text>
</comment>
<dbReference type="InterPro" id="IPR050055">
    <property type="entry name" value="EF-Tu_GTPase"/>
</dbReference>
<feature type="binding site" evidence="7">
    <location>
        <begin position="18"/>
        <end position="25"/>
    </location>
    <ligand>
        <name>GTP</name>
        <dbReference type="ChEBI" id="CHEBI:37565"/>
    </ligand>
</feature>
<dbReference type="Pfam" id="PF00009">
    <property type="entry name" value="GTP_EFTU"/>
    <property type="match status" value="1"/>
</dbReference>
<evidence type="ECO:0000256" key="5">
    <source>
        <dbReference type="ARBA" id="ARBA00023134"/>
    </source>
</evidence>
<dbReference type="CDD" id="cd03707">
    <property type="entry name" value="EFTU_III"/>
    <property type="match status" value="1"/>
</dbReference>
<dbReference type="PRINTS" id="PR00315">
    <property type="entry name" value="ELONGATNFCT"/>
</dbReference>
<dbReference type="InterPro" id="IPR004160">
    <property type="entry name" value="Transl_elong_EFTu/EF1A_C"/>
</dbReference>
<dbReference type="NCBIfam" id="NF009373">
    <property type="entry name" value="PRK12736.1"/>
    <property type="match status" value="1"/>
</dbReference>
<comment type="similarity">
    <text evidence="1 7">Belongs to the TRAFAC class translation factor GTPase superfamily. Classic translation factor GTPase family. EF-Tu/EF-1A subfamily.</text>
</comment>
<dbReference type="InterPro" id="IPR033720">
    <property type="entry name" value="EFTU_2"/>
</dbReference>
<feature type="domain" description="Tr-type G" evidence="8">
    <location>
        <begin position="9"/>
        <end position="206"/>
    </location>
</feature>
<dbReference type="GO" id="GO:0000287">
    <property type="term" value="F:magnesium ion binding"/>
    <property type="evidence" value="ECO:0007669"/>
    <property type="project" value="UniProtKB-UniRule"/>
</dbReference>
<keyword evidence="2 7" id="KW-0547">Nucleotide-binding</keyword>
<keyword evidence="7" id="KW-0963">Cytoplasm</keyword>
<feature type="binding site" evidence="7">
    <location>
        <position position="25"/>
    </location>
    <ligand>
        <name>Mg(2+)</name>
        <dbReference type="ChEBI" id="CHEBI:18420"/>
    </ligand>
</feature>
<feature type="binding site" evidence="7">
    <location>
        <begin position="136"/>
        <end position="139"/>
    </location>
    <ligand>
        <name>GTP</name>
        <dbReference type="ChEBI" id="CHEBI:37565"/>
    </ligand>
</feature>
<proteinExistence type="inferred from homology"/>
<dbReference type="NCBIfam" id="NF009372">
    <property type="entry name" value="PRK12735.1"/>
    <property type="match status" value="1"/>
</dbReference>
<dbReference type="PROSITE" id="PS51722">
    <property type="entry name" value="G_TR_2"/>
    <property type="match status" value="1"/>
</dbReference>
<evidence type="ECO:0000256" key="1">
    <source>
        <dbReference type="ARBA" id="ARBA00007249"/>
    </source>
</evidence>
<dbReference type="NCBIfam" id="TIGR00485">
    <property type="entry name" value="EF-Tu"/>
    <property type="match status" value="1"/>
</dbReference>
<keyword evidence="7" id="KW-0479">Metal-binding</keyword>
<evidence type="ECO:0000313" key="9">
    <source>
        <dbReference type="EMBL" id="PIY96361.1"/>
    </source>
</evidence>
<reference evidence="9 10" key="1">
    <citation type="submission" date="2017-09" db="EMBL/GenBank/DDBJ databases">
        <title>Depth-based differentiation of microbial function through sediment-hosted aquifers and enrichment of novel symbionts in the deep terrestrial subsurface.</title>
        <authorList>
            <person name="Probst A.J."/>
            <person name="Ladd B."/>
            <person name="Jarett J.K."/>
            <person name="Geller-Mcgrath D.E."/>
            <person name="Sieber C.M."/>
            <person name="Emerson J.B."/>
            <person name="Anantharaman K."/>
            <person name="Thomas B.C."/>
            <person name="Malmstrom R."/>
            <person name="Stieglmeier M."/>
            <person name="Klingl A."/>
            <person name="Woyke T."/>
            <person name="Ryan C.M."/>
            <person name="Banfield J.F."/>
        </authorList>
    </citation>
    <scope>NUCLEOTIDE SEQUENCE [LARGE SCALE GENOMIC DNA]</scope>
    <source>
        <strain evidence="9">CG_4_10_14_0_8_um_filter_42_10</strain>
    </source>
</reference>
<dbReference type="InterPro" id="IPR009001">
    <property type="entry name" value="Transl_elong_EF1A/Init_IF2_C"/>
</dbReference>
<dbReference type="InterPro" id="IPR031157">
    <property type="entry name" value="G_TR_CS"/>
</dbReference>
<feature type="binding site" evidence="7">
    <location>
        <begin position="81"/>
        <end position="85"/>
    </location>
    <ligand>
        <name>GTP</name>
        <dbReference type="ChEBI" id="CHEBI:37565"/>
    </ligand>
</feature>
<dbReference type="SUPFAM" id="SSF52540">
    <property type="entry name" value="P-loop containing nucleoside triphosphate hydrolases"/>
    <property type="match status" value="1"/>
</dbReference>
<comment type="subcellular location">
    <subcellularLocation>
        <location evidence="7">Cytoplasm</location>
    </subcellularLocation>
</comment>
<comment type="catalytic activity">
    <reaction evidence="7">
        <text>GTP + H2O = GDP + phosphate + H(+)</text>
        <dbReference type="Rhea" id="RHEA:19669"/>
        <dbReference type="ChEBI" id="CHEBI:15377"/>
        <dbReference type="ChEBI" id="CHEBI:15378"/>
        <dbReference type="ChEBI" id="CHEBI:37565"/>
        <dbReference type="ChEBI" id="CHEBI:43474"/>
        <dbReference type="ChEBI" id="CHEBI:58189"/>
        <dbReference type="EC" id="3.6.5.3"/>
    </reaction>
</comment>
<comment type="caution">
    <text evidence="9">The sequence shown here is derived from an EMBL/GenBank/DDBJ whole genome shotgun (WGS) entry which is preliminary data.</text>
</comment>
<dbReference type="HAMAP" id="MF_00118_B">
    <property type="entry name" value="EF_Tu_B"/>
    <property type="match status" value="1"/>
</dbReference>
<accession>A0A2M7RIS4</accession>
<dbReference type="InterPro" id="IPR004541">
    <property type="entry name" value="Transl_elong_EFTu/EF1A_bac/org"/>
</dbReference>
<dbReference type="Gene3D" id="3.40.50.300">
    <property type="entry name" value="P-loop containing nucleotide triphosphate hydrolases"/>
    <property type="match status" value="1"/>
</dbReference>
<dbReference type="CDD" id="cd03697">
    <property type="entry name" value="EFTU_II"/>
    <property type="match status" value="1"/>
</dbReference>
<keyword evidence="7" id="KW-0460">Magnesium</keyword>
<dbReference type="SUPFAM" id="SSF50465">
    <property type="entry name" value="EF-Tu/eEF-1alpha/eIF2-gamma C-terminal domain"/>
    <property type="match status" value="1"/>
</dbReference>